<dbReference type="PANTHER" id="PTHR31737">
    <property type="entry name" value="PROTEIN TOS1"/>
    <property type="match status" value="1"/>
</dbReference>
<evidence type="ECO:0000256" key="2">
    <source>
        <dbReference type="ARBA" id="ARBA00006055"/>
    </source>
</evidence>
<proteinExistence type="inferred from homology"/>
<evidence type="ECO:0000256" key="8">
    <source>
        <dbReference type="SAM" id="MobiDB-lite"/>
    </source>
</evidence>
<organism evidence="11 12">
    <name type="scientific">Conoideocrella luteorostrata</name>
    <dbReference type="NCBI Taxonomy" id="1105319"/>
    <lineage>
        <taxon>Eukaryota</taxon>
        <taxon>Fungi</taxon>
        <taxon>Dikarya</taxon>
        <taxon>Ascomycota</taxon>
        <taxon>Pezizomycotina</taxon>
        <taxon>Sordariomycetes</taxon>
        <taxon>Hypocreomycetidae</taxon>
        <taxon>Hypocreales</taxon>
        <taxon>Clavicipitaceae</taxon>
        <taxon>Conoideocrella</taxon>
    </lineage>
</organism>
<dbReference type="Pfam" id="PF10290">
    <property type="entry name" value="YJL171C_Tos1_N"/>
    <property type="match status" value="1"/>
</dbReference>
<feature type="region of interest" description="Disordered" evidence="8">
    <location>
        <begin position="108"/>
        <end position="139"/>
    </location>
</feature>
<dbReference type="EMBL" id="JASWJB010000147">
    <property type="protein sequence ID" value="KAK2594984.1"/>
    <property type="molecule type" value="Genomic_DNA"/>
</dbReference>
<dbReference type="GO" id="GO:0071555">
    <property type="term" value="P:cell wall organization"/>
    <property type="evidence" value="ECO:0007669"/>
    <property type="project" value="UniProtKB-KW"/>
</dbReference>
<feature type="region of interest" description="Disordered" evidence="8">
    <location>
        <begin position="184"/>
        <end position="221"/>
    </location>
</feature>
<feature type="domain" description="Cell wall protein YJL171C/Tos1 N-terminal" evidence="10">
    <location>
        <begin position="45"/>
        <end position="104"/>
    </location>
</feature>
<dbReference type="Pfam" id="PF10287">
    <property type="entry name" value="YJL171C_Tos1_C"/>
    <property type="match status" value="1"/>
</dbReference>
<feature type="compositionally biased region" description="Basic residues" evidence="8">
    <location>
        <begin position="127"/>
        <end position="138"/>
    </location>
</feature>
<evidence type="ECO:0000259" key="10">
    <source>
        <dbReference type="Pfam" id="PF10290"/>
    </source>
</evidence>
<evidence type="ECO:0000256" key="4">
    <source>
        <dbReference type="ARBA" id="ARBA00022729"/>
    </source>
</evidence>
<protein>
    <recommendedName>
        <fullName evidence="3">glucan endo-1,3-beta-D-glucosidase</fullName>
        <ecNumber evidence="3">3.2.1.39</ecNumber>
    </recommendedName>
</protein>
<evidence type="ECO:0000313" key="11">
    <source>
        <dbReference type="EMBL" id="KAK2594984.1"/>
    </source>
</evidence>
<sequence>MKYSASTVLASAGWAAALTRDCSNAKMDGGAALGAKIWSCSSVEQILYEGIQGNGVYKAVTHMDAGGECSFEDKSYKGPLAPLDEGLSIHIRGPVSLKEFAVYNLASKPKSKRDVETSPRAAERGHNQGHRHLHRAHRAQRDMVIATINDKVVSWENDYFPGGAPATKTSASAPAATTTVTLKKIGGGGSGGAAAAPSGNSKSGSEKPPVDGKPAPSGSDWDRVSYYNAEKKTAQNLVFLGNYGGAGSGVWDTTWGNSLAYLNANGDGGASSPQILTDTLIPSVKEFSIFSGEKCDESCGFSRAKDVAYKGFAGANKVFVFRFKMPRDATVPSGQDASHLPIDMPAIWALNARIPRAIQYPSKNPNCTCHTSGCGEFDIFEILDKGESVTKGKSHFHIASGGGSSYYLDRPVDKFIKLAVIFHEKKAMVSVKKISDDVDLKQGLDDKTVLEWLAQPNDPAEKQLSALFQFGK</sequence>
<dbReference type="InterPro" id="IPR018805">
    <property type="entry name" value="YJL171C/Tos1_C"/>
</dbReference>
<dbReference type="GO" id="GO:0009277">
    <property type="term" value="C:fungal-type cell wall"/>
    <property type="evidence" value="ECO:0007669"/>
    <property type="project" value="TreeGrafter"/>
</dbReference>
<evidence type="ECO:0000256" key="7">
    <source>
        <dbReference type="ARBA" id="ARBA00023316"/>
    </source>
</evidence>
<feature type="compositionally biased region" description="Basic and acidic residues" evidence="8">
    <location>
        <begin position="112"/>
        <end position="126"/>
    </location>
</feature>
<evidence type="ECO:0000256" key="1">
    <source>
        <dbReference type="ARBA" id="ARBA00000382"/>
    </source>
</evidence>
<comment type="caution">
    <text evidence="11">The sequence shown here is derived from an EMBL/GenBank/DDBJ whole genome shotgun (WGS) entry which is preliminary data.</text>
</comment>
<dbReference type="GO" id="GO:0042973">
    <property type="term" value="F:glucan endo-1,3-beta-D-glucosidase activity"/>
    <property type="evidence" value="ECO:0007669"/>
    <property type="project" value="UniProtKB-EC"/>
</dbReference>
<keyword evidence="12" id="KW-1185">Reference proteome</keyword>
<accession>A0AAJ0CL43</accession>
<dbReference type="Proteomes" id="UP001251528">
    <property type="component" value="Unassembled WGS sequence"/>
</dbReference>
<keyword evidence="5" id="KW-0378">Hydrolase</keyword>
<gene>
    <name evidence="11" type="primary">TOS1</name>
    <name evidence="11" type="ORF">QQS21_007291</name>
</gene>
<feature type="domain" description="Cell wall protein YJL171C/Tos1 C-terminal" evidence="9">
    <location>
        <begin position="219"/>
        <end position="452"/>
    </location>
</feature>
<name>A0AAJ0CL43_9HYPO</name>
<dbReference type="InterPro" id="IPR018807">
    <property type="entry name" value="YJL171C/Tos1_N"/>
</dbReference>
<evidence type="ECO:0000313" key="12">
    <source>
        <dbReference type="Proteomes" id="UP001251528"/>
    </source>
</evidence>
<evidence type="ECO:0000256" key="6">
    <source>
        <dbReference type="ARBA" id="ARBA00023295"/>
    </source>
</evidence>
<comment type="catalytic activity">
    <reaction evidence="1">
        <text>Hydrolysis of (1-&gt;3)-beta-D-glucosidic linkages in (1-&gt;3)-beta-D-glucans.</text>
        <dbReference type="EC" id="3.2.1.39"/>
    </reaction>
</comment>
<dbReference type="EC" id="3.2.1.39" evidence="3"/>
<feature type="compositionally biased region" description="Low complexity" evidence="8">
    <location>
        <begin position="193"/>
        <end position="203"/>
    </location>
</feature>
<evidence type="ECO:0000259" key="9">
    <source>
        <dbReference type="Pfam" id="PF10287"/>
    </source>
</evidence>
<keyword evidence="7" id="KW-0961">Cell wall biogenesis/degradation</keyword>
<evidence type="ECO:0000256" key="5">
    <source>
        <dbReference type="ARBA" id="ARBA00022801"/>
    </source>
</evidence>
<dbReference type="PANTHER" id="PTHR31737:SF2">
    <property type="entry name" value="PROTEIN TOS1"/>
    <property type="match status" value="1"/>
</dbReference>
<keyword evidence="6" id="KW-0326">Glycosidase</keyword>
<dbReference type="AlphaFoldDB" id="A0AAJ0CL43"/>
<reference evidence="11" key="1">
    <citation type="submission" date="2023-06" db="EMBL/GenBank/DDBJ databases">
        <title>Conoideocrella luteorostrata (Hypocreales: Clavicipitaceae), a potential biocontrol fungus for elongate hemlock scale in United States Christmas tree production areas.</title>
        <authorList>
            <person name="Barrett H."/>
            <person name="Lovett B."/>
            <person name="Macias A.M."/>
            <person name="Stajich J.E."/>
            <person name="Kasson M.T."/>
        </authorList>
    </citation>
    <scope>NUCLEOTIDE SEQUENCE</scope>
    <source>
        <strain evidence="11">ARSEF 14590</strain>
    </source>
</reference>
<keyword evidence="4" id="KW-0732">Signal</keyword>
<comment type="similarity">
    <text evidence="2">Belongs to the PGA52 family.</text>
</comment>
<evidence type="ECO:0000256" key="3">
    <source>
        <dbReference type="ARBA" id="ARBA00012780"/>
    </source>
</evidence>